<accession>H0EXZ8</accession>
<evidence type="ECO:0000313" key="3">
    <source>
        <dbReference type="Proteomes" id="UP000005446"/>
    </source>
</evidence>
<reference evidence="2 3" key="1">
    <citation type="journal article" date="2012" name="Eukaryot. Cell">
        <title>Genome sequence of the fungus Glarea lozoyensis: the first genome sequence of a species from the Helotiaceae family.</title>
        <authorList>
            <person name="Youssar L."/>
            <person name="Gruening B.A."/>
            <person name="Erxleben A."/>
            <person name="Guenther S."/>
            <person name="Huettel W."/>
        </authorList>
    </citation>
    <scope>NUCLEOTIDE SEQUENCE [LARGE SCALE GENOMIC DNA]</scope>
    <source>
        <strain evidence="3">ATCC 74030 / MF5533</strain>
    </source>
</reference>
<keyword evidence="3" id="KW-1185">Reference proteome</keyword>
<evidence type="ECO:0000256" key="1">
    <source>
        <dbReference type="SAM" id="MobiDB-lite"/>
    </source>
</evidence>
<protein>
    <submittedName>
        <fullName evidence="2">Putative Mediator of RNA polymerase II transcription subunit 19</fullName>
    </submittedName>
</protein>
<sequence>MSALGADSMVSGFSQDDASNKRKRDPEDSGDRDQKKVHLEEARLTIEQLHLDNA</sequence>
<dbReference type="HOGENOM" id="CLU_3050494_0_0_1"/>
<dbReference type="EMBL" id="AGUE01000236">
    <property type="protein sequence ID" value="EHK96602.1"/>
    <property type="molecule type" value="Genomic_DNA"/>
</dbReference>
<organism evidence="2 3">
    <name type="scientific">Glarea lozoyensis (strain ATCC 74030 / MF5533)</name>
    <dbReference type="NCBI Taxonomy" id="1104152"/>
    <lineage>
        <taxon>Eukaryota</taxon>
        <taxon>Fungi</taxon>
        <taxon>Dikarya</taxon>
        <taxon>Ascomycota</taxon>
        <taxon>Pezizomycotina</taxon>
        <taxon>Leotiomycetes</taxon>
        <taxon>Helotiales</taxon>
        <taxon>Helotiaceae</taxon>
        <taxon>Glarea</taxon>
    </lineage>
</organism>
<gene>
    <name evidence="2" type="ORF">M7I_7692</name>
</gene>
<name>H0EXZ8_GLAL7</name>
<dbReference type="OrthoDB" id="2160599at2759"/>
<dbReference type="AlphaFoldDB" id="H0EXZ8"/>
<dbReference type="Proteomes" id="UP000005446">
    <property type="component" value="Unassembled WGS sequence"/>
</dbReference>
<feature type="region of interest" description="Disordered" evidence="1">
    <location>
        <begin position="1"/>
        <end position="41"/>
    </location>
</feature>
<comment type="caution">
    <text evidence="2">The sequence shown here is derived from an EMBL/GenBank/DDBJ whole genome shotgun (WGS) entry which is preliminary data.</text>
</comment>
<proteinExistence type="predicted"/>
<dbReference type="InParanoid" id="H0EXZ8"/>
<evidence type="ECO:0000313" key="2">
    <source>
        <dbReference type="EMBL" id="EHK96602.1"/>
    </source>
</evidence>
<feature type="compositionally biased region" description="Basic and acidic residues" evidence="1">
    <location>
        <begin position="18"/>
        <end position="41"/>
    </location>
</feature>